<gene>
    <name evidence="1" type="ORF">C7441_101402</name>
</gene>
<keyword evidence="2" id="KW-1185">Reference proteome</keyword>
<organism evidence="1 2">
    <name type="scientific">Pseudaminobacter salicylatoxidans</name>
    <dbReference type="NCBI Taxonomy" id="93369"/>
    <lineage>
        <taxon>Bacteria</taxon>
        <taxon>Pseudomonadati</taxon>
        <taxon>Pseudomonadota</taxon>
        <taxon>Alphaproteobacteria</taxon>
        <taxon>Hyphomicrobiales</taxon>
        <taxon>Phyllobacteriaceae</taxon>
        <taxon>Pseudaminobacter</taxon>
    </lineage>
</organism>
<dbReference type="GO" id="GO:0016491">
    <property type="term" value="F:oxidoreductase activity"/>
    <property type="evidence" value="ECO:0007669"/>
    <property type="project" value="InterPro"/>
</dbReference>
<evidence type="ECO:0000313" key="2">
    <source>
        <dbReference type="Proteomes" id="UP000245396"/>
    </source>
</evidence>
<sequence length="109" mass="12080">MIIRSAFLEGSVAAAEQPEFDRHMRETVVREILTYPGIRRVTLRKLAEADTGAAAAYMQFDLHFDSIEAMNDALASPVRQTVQARIKAGMGSFSGRVTHVVSEVLEDQK</sequence>
<proteinExistence type="predicted"/>
<reference evidence="1 2" key="1">
    <citation type="submission" date="2018-05" db="EMBL/GenBank/DDBJ databases">
        <title>Genomic Encyclopedia of Type Strains, Phase IV (KMG-IV): sequencing the most valuable type-strain genomes for metagenomic binning, comparative biology and taxonomic classification.</title>
        <authorList>
            <person name="Goeker M."/>
        </authorList>
    </citation>
    <scope>NUCLEOTIDE SEQUENCE [LARGE SCALE GENOMIC DNA]</scope>
    <source>
        <strain evidence="1 2">DSM 6986</strain>
    </source>
</reference>
<comment type="caution">
    <text evidence="1">The sequence shown here is derived from an EMBL/GenBank/DDBJ whole genome shotgun (WGS) entry which is preliminary data.</text>
</comment>
<accession>A0A316C9S9</accession>
<dbReference type="InterPro" id="IPR009799">
    <property type="entry name" value="EthD_dom"/>
</dbReference>
<dbReference type="SUPFAM" id="SSF54909">
    <property type="entry name" value="Dimeric alpha+beta barrel"/>
    <property type="match status" value="1"/>
</dbReference>
<dbReference type="RefSeq" id="WP_019172553.1">
    <property type="nucleotide sequence ID" value="NZ_QGGG01000001.1"/>
</dbReference>
<dbReference type="OrthoDB" id="7107863at2"/>
<dbReference type="AlphaFoldDB" id="A0A316C9S9"/>
<dbReference type="EMBL" id="QGGG01000001">
    <property type="protein sequence ID" value="PWJ86521.1"/>
    <property type="molecule type" value="Genomic_DNA"/>
</dbReference>
<protein>
    <submittedName>
        <fullName evidence="1">Uncharacterized protein (TIGR02118 family)</fullName>
    </submittedName>
</protein>
<dbReference type="Gene3D" id="3.30.70.100">
    <property type="match status" value="1"/>
</dbReference>
<evidence type="ECO:0000313" key="1">
    <source>
        <dbReference type="EMBL" id="PWJ86521.1"/>
    </source>
</evidence>
<dbReference type="InterPro" id="IPR011008">
    <property type="entry name" value="Dimeric_a/b-barrel"/>
</dbReference>
<dbReference type="NCBIfam" id="TIGR02118">
    <property type="entry name" value="EthD family reductase"/>
    <property type="match status" value="1"/>
</dbReference>
<dbReference type="STRING" id="1192868.GCA_000304395_03001"/>
<name>A0A316C9S9_PSESE</name>
<dbReference type="Proteomes" id="UP000245396">
    <property type="component" value="Unassembled WGS sequence"/>
</dbReference>